<protein>
    <submittedName>
        <fullName evidence="2">Aminomethyltransferase family protein</fullName>
    </submittedName>
</protein>
<dbReference type="InterPro" id="IPR027266">
    <property type="entry name" value="TrmE/GcvT-like"/>
</dbReference>
<dbReference type="InterPro" id="IPR006222">
    <property type="entry name" value="GCVT_N"/>
</dbReference>
<gene>
    <name evidence="2" type="ORF">GCM10009808_14430</name>
</gene>
<comment type="caution">
    <text evidence="2">The sequence shown here is derived from an EMBL/GenBank/DDBJ whole genome shotgun (WGS) entry which is preliminary data.</text>
</comment>
<dbReference type="SUPFAM" id="SSF103025">
    <property type="entry name" value="Folate-binding domain"/>
    <property type="match status" value="1"/>
</dbReference>
<reference evidence="3" key="1">
    <citation type="journal article" date="2019" name="Int. J. Syst. Evol. Microbiol.">
        <title>The Global Catalogue of Microorganisms (GCM) 10K type strain sequencing project: providing services to taxonomists for standard genome sequencing and annotation.</title>
        <authorList>
            <consortium name="The Broad Institute Genomics Platform"/>
            <consortium name="The Broad Institute Genome Sequencing Center for Infectious Disease"/>
            <person name="Wu L."/>
            <person name="Ma J."/>
        </authorList>
    </citation>
    <scope>NUCLEOTIDE SEQUENCE [LARGE SCALE GENOMIC DNA]</scope>
    <source>
        <strain evidence="3">JCM 15577</strain>
    </source>
</reference>
<keyword evidence="3" id="KW-1185">Reference proteome</keyword>
<sequence>MTIPSLQQAIDAAGSPIQLLWKPGVAPWTVPVVEPEFAGWAAEQTAWRTTVALFDLSFHMFDTFIDGPDATRLLSEVSANNYEKFAVGQAKQFVPVSYDGNIIVDGILLRTAENGYTLTGVPASQNWVKYHGERGGYDVQCVTDPDSSVRKDGDPTLFRFQVQGPNAMDVVSRAFGGPLPETAFFHSTMTSIDGVPVRALRHGMAGQAGYEFIGDFAHYSKVKDALLAAGAESGIVPVGGKAYFTNGVESGWIPTPTPAIYTDPRLADYRAWLPKFSYEGMKPLSGSFYSNDISDYYISPWELGYGRSISLNHDFIGRDALAAAKGSDQLRTKVTLEFDRDDVDRVMGADLDYLNNYGRFRIEAGGELVGMTFWTSNIAPIGTVLALSLVDAAHATPGTQVEVVWGEHPGHGTAGDADLGFPRIRATVQTSPYDEYARTTYRGLASAR</sequence>
<proteinExistence type="predicted"/>
<dbReference type="PANTHER" id="PTHR43757:SF2">
    <property type="entry name" value="AMINOMETHYLTRANSFERASE, MITOCHONDRIAL"/>
    <property type="match status" value="1"/>
</dbReference>
<dbReference type="RefSeq" id="WP_344070891.1">
    <property type="nucleotide sequence ID" value="NZ_BAAAPL010000001.1"/>
</dbReference>
<dbReference type="EMBL" id="BAAAPL010000001">
    <property type="protein sequence ID" value="GAA1698076.1"/>
    <property type="molecule type" value="Genomic_DNA"/>
</dbReference>
<dbReference type="PIRSF" id="PIRSF006487">
    <property type="entry name" value="GcvT"/>
    <property type="match status" value="1"/>
</dbReference>
<dbReference type="PANTHER" id="PTHR43757">
    <property type="entry name" value="AMINOMETHYLTRANSFERASE"/>
    <property type="match status" value="1"/>
</dbReference>
<evidence type="ECO:0000259" key="1">
    <source>
        <dbReference type="Pfam" id="PF01571"/>
    </source>
</evidence>
<accession>A0ABP4U2K4</accession>
<organism evidence="2 3">
    <name type="scientific">Microbacterium sediminicola</name>
    <dbReference type="NCBI Taxonomy" id="415210"/>
    <lineage>
        <taxon>Bacteria</taxon>
        <taxon>Bacillati</taxon>
        <taxon>Actinomycetota</taxon>
        <taxon>Actinomycetes</taxon>
        <taxon>Micrococcales</taxon>
        <taxon>Microbacteriaceae</taxon>
        <taxon>Microbacterium</taxon>
    </lineage>
</organism>
<dbReference type="Gene3D" id="3.30.1360.120">
    <property type="entry name" value="Probable tRNA modification gtpase trme, domain 1"/>
    <property type="match status" value="1"/>
</dbReference>
<feature type="domain" description="GCVT N-terminal" evidence="1">
    <location>
        <begin position="28"/>
        <end position="252"/>
    </location>
</feature>
<name>A0ABP4U2K4_9MICO</name>
<dbReference type="InterPro" id="IPR028896">
    <property type="entry name" value="GcvT/YgfZ/DmdA"/>
</dbReference>
<dbReference type="Pfam" id="PF01571">
    <property type="entry name" value="GCV_T"/>
    <property type="match status" value="1"/>
</dbReference>
<dbReference type="Proteomes" id="UP001501690">
    <property type="component" value="Unassembled WGS sequence"/>
</dbReference>
<evidence type="ECO:0000313" key="3">
    <source>
        <dbReference type="Proteomes" id="UP001501690"/>
    </source>
</evidence>
<evidence type="ECO:0000313" key="2">
    <source>
        <dbReference type="EMBL" id="GAA1698076.1"/>
    </source>
</evidence>